<dbReference type="Proteomes" id="UP001054945">
    <property type="component" value="Unassembled WGS sequence"/>
</dbReference>
<feature type="region of interest" description="Disordered" evidence="1">
    <location>
        <begin position="34"/>
        <end position="61"/>
    </location>
</feature>
<protein>
    <submittedName>
        <fullName evidence="2">Uncharacterized protein</fullName>
    </submittedName>
</protein>
<comment type="caution">
    <text evidence="2">The sequence shown here is derived from an EMBL/GenBank/DDBJ whole genome shotgun (WGS) entry which is preliminary data.</text>
</comment>
<evidence type="ECO:0000256" key="1">
    <source>
        <dbReference type="SAM" id="MobiDB-lite"/>
    </source>
</evidence>
<keyword evidence="3" id="KW-1185">Reference proteome</keyword>
<proteinExistence type="predicted"/>
<reference evidence="2 3" key="1">
    <citation type="submission" date="2021-06" db="EMBL/GenBank/DDBJ databases">
        <title>Caerostris extrusa draft genome.</title>
        <authorList>
            <person name="Kono N."/>
            <person name="Arakawa K."/>
        </authorList>
    </citation>
    <scope>NUCLEOTIDE SEQUENCE [LARGE SCALE GENOMIC DNA]</scope>
</reference>
<organism evidence="2 3">
    <name type="scientific">Caerostris extrusa</name>
    <name type="common">Bark spider</name>
    <name type="synonym">Caerostris bankana</name>
    <dbReference type="NCBI Taxonomy" id="172846"/>
    <lineage>
        <taxon>Eukaryota</taxon>
        <taxon>Metazoa</taxon>
        <taxon>Ecdysozoa</taxon>
        <taxon>Arthropoda</taxon>
        <taxon>Chelicerata</taxon>
        <taxon>Arachnida</taxon>
        <taxon>Araneae</taxon>
        <taxon>Araneomorphae</taxon>
        <taxon>Entelegynae</taxon>
        <taxon>Araneoidea</taxon>
        <taxon>Araneidae</taxon>
        <taxon>Caerostris</taxon>
    </lineage>
</organism>
<gene>
    <name evidence="2" type="ORF">CEXT_582941</name>
</gene>
<evidence type="ECO:0000313" key="3">
    <source>
        <dbReference type="Proteomes" id="UP001054945"/>
    </source>
</evidence>
<dbReference type="AlphaFoldDB" id="A0AAV4RLS9"/>
<sequence length="96" mass="11003">MNYQFPSVSGRKTRKTSIKIHFQNVAPAYFPTVNGAKKKEKKRKGQKIKGPKERGKKSRIPHLQLSAQDGIALVRQMILADMLLPYQVFQRPLVIE</sequence>
<evidence type="ECO:0000313" key="2">
    <source>
        <dbReference type="EMBL" id="GIY22004.1"/>
    </source>
</evidence>
<dbReference type="EMBL" id="BPLR01008088">
    <property type="protein sequence ID" value="GIY22004.1"/>
    <property type="molecule type" value="Genomic_DNA"/>
</dbReference>
<feature type="compositionally biased region" description="Basic residues" evidence="1">
    <location>
        <begin position="36"/>
        <end position="60"/>
    </location>
</feature>
<name>A0AAV4RLS9_CAEEX</name>
<accession>A0AAV4RLS9</accession>